<dbReference type="GO" id="GO:0043213">
    <property type="term" value="P:bacteriocin transport"/>
    <property type="evidence" value="ECO:0007669"/>
    <property type="project" value="InterPro"/>
</dbReference>
<organism evidence="2 3">
    <name type="scientific">Alishewanella agri BL06</name>
    <dbReference type="NCBI Taxonomy" id="1195246"/>
    <lineage>
        <taxon>Bacteria</taxon>
        <taxon>Pseudomonadati</taxon>
        <taxon>Pseudomonadota</taxon>
        <taxon>Gammaproteobacteria</taxon>
        <taxon>Alteromonadales</taxon>
        <taxon>Alteromonadaceae</taxon>
        <taxon>Alishewanella</taxon>
    </lineage>
</organism>
<dbReference type="PATRIC" id="fig|1195246.3.peg.993"/>
<feature type="compositionally biased region" description="Basic and acidic residues" evidence="1">
    <location>
        <begin position="96"/>
        <end position="126"/>
    </location>
</feature>
<gene>
    <name evidence="2" type="ORF">AGRI_05037</name>
</gene>
<evidence type="ECO:0000313" key="3">
    <source>
        <dbReference type="Proteomes" id="UP000035062"/>
    </source>
</evidence>
<dbReference type="Gene3D" id="3.30.1150.10">
    <property type="match status" value="1"/>
</dbReference>
<dbReference type="AlphaFoldDB" id="I9P3P5"/>
<evidence type="ECO:0000256" key="1">
    <source>
        <dbReference type="SAM" id="MobiDB-lite"/>
    </source>
</evidence>
<proteinExistence type="predicted"/>
<dbReference type="SUPFAM" id="SSF74653">
    <property type="entry name" value="TolA/TonB C-terminal domain"/>
    <property type="match status" value="1"/>
</dbReference>
<feature type="compositionally biased region" description="Basic and acidic residues" evidence="1">
    <location>
        <begin position="134"/>
        <end position="208"/>
    </location>
</feature>
<dbReference type="Pfam" id="PF06519">
    <property type="entry name" value="TolA"/>
    <property type="match status" value="1"/>
</dbReference>
<dbReference type="NCBIfam" id="TIGR02794">
    <property type="entry name" value="tolA_full"/>
    <property type="match status" value="1"/>
</dbReference>
<protein>
    <submittedName>
        <fullName evidence="2">TolA protein</fullName>
    </submittedName>
</protein>
<comment type="caution">
    <text evidence="2">The sequence shown here is derived from an EMBL/GenBank/DDBJ whole genome shotgun (WGS) entry which is preliminary data.</text>
</comment>
<dbReference type="STRING" id="1195246.AGRI_05037"/>
<reference evidence="2 3" key="1">
    <citation type="journal article" date="2012" name="J. Bacteriol.">
        <title>Genome Sequence of Pectin-Degrading Alishewanella agri, Isolated from Landfill Soil.</title>
        <authorList>
            <person name="Kim J."/>
            <person name="Jung J."/>
            <person name="Sung J.S."/>
            <person name="Chun J."/>
            <person name="Park W."/>
        </authorList>
    </citation>
    <scope>NUCLEOTIDE SEQUENCE [LARGE SCALE GENOMIC DNA]</scope>
    <source>
        <strain evidence="2 3">BL06</strain>
    </source>
</reference>
<sequence>MKSELTEKWWQTAWAKSAWVHLGIVLGLTISSLSFWPKPTQITLSGEAGAASSTPPPPAPVEAVAIDKDVLEQRVAEIKKQQDDARKAEEQRIRDLERRAQQAERSRAQEEARLKRVAEEKRKADEAAAASRKAAAEAKKQQEAEAAKARTAEQQRIAREQERKKAEEAAKAAEAKRKAEQEALAKAQAERERQAREQRERAEQERMLQEQMAAEADARRRARAQQAVTEVQRYTAMISDAITRNLIKDESTMRGRSCRLNLRLASNGFVTSVSVVNGDRAVCDAAVRAVNRAGTFPMSQDPDVYNQLKDINLTVAPEF</sequence>
<dbReference type="RefSeq" id="WP_008983928.1">
    <property type="nucleotide sequence ID" value="NZ_AKKU01000011.1"/>
</dbReference>
<dbReference type="InterPro" id="IPR014161">
    <property type="entry name" value="Tol-Pal_TolA"/>
</dbReference>
<feature type="region of interest" description="Disordered" evidence="1">
    <location>
        <begin position="96"/>
        <end position="215"/>
    </location>
</feature>
<dbReference type="Proteomes" id="UP000035062">
    <property type="component" value="Unassembled WGS sequence"/>
</dbReference>
<name>I9P3P5_9ALTE</name>
<accession>I9P3P5</accession>
<dbReference type="GO" id="GO:0016020">
    <property type="term" value="C:membrane"/>
    <property type="evidence" value="ECO:0007669"/>
    <property type="project" value="InterPro"/>
</dbReference>
<evidence type="ECO:0000313" key="2">
    <source>
        <dbReference type="EMBL" id="EIW89439.1"/>
    </source>
</evidence>
<dbReference type="eggNOG" id="COG3064">
    <property type="taxonomic scope" value="Bacteria"/>
</dbReference>
<keyword evidence="3" id="KW-1185">Reference proteome</keyword>
<dbReference type="EMBL" id="AKKU01000011">
    <property type="protein sequence ID" value="EIW89439.1"/>
    <property type="molecule type" value="Genomic_DNA"/>
</dbReference>
<dbReference type="GO" id="GO:0019534">
    <property type="term" value="F:toxin transmembrane transporter activity"/>
    <property type="evidence" value="ECO:0007669"/>
    <property type="project" value="InterPro"/>
</dbReference>